<dbReference type="Proteomes" id="UP000187321">
    <property type="component" value="Chromosome"/>
</dbReference>
<name>A0A1N7ACV4_9EURY</name>
<evidence type="ECO:0000256" key="1">
    <source>
        <dbReference type="ARBA" id="ARBA00022723"/>
    </source>
</evidence>
<accession>A0A1N7ACV4</accession>
<evidence type="ECO:0000313" key="4">
    <source>
        <dbReference type="Proteomes" id="UP000185687"/>
    </source>
</evidence>
<dbReference type="GeneID" id="30957516"/>
<dbReference type="AlphaFoldDB" id="A0A1N7ACV4"/>
<dbReference type="OrthoDB" id="190812at2157"/>
<evidence type="ECO:0000313" key="5">
    <source>
        <dbReference type="Proteomes" id="UP000187321"/>
    </source>
</evidence>
<reference evidence="2 5" key="1">
    <citation type="submission" date="2017-01" db="EMBL/GenBank/DDBJ databases">
        <title>Complete genome sequence of Haloterrigena daqingensis type strain (JX313T).</title>
        <authorList>
            <person name="Shuang W."/>
        </authorList>
    </citation>
    <scope>NUCLEOTIDE SEQUENCE [LARGE SCALE GENOMIC DNA]</scope>
    <source>
        <strain evidence="2 5">JX313</strain>
    </source>
</reference>
<proteinExistence type="predicted"/>
<dbReference type="Gene3D" id="2.60.120.10">
    <property type="entry name" value="Jelly Rolls"/>
    <property type="match status" value="1"/>
</dbReference>
<dbReference type="PANTHER" id="PTHR35848:SF9">
    <property type="entry name" value="SLL1358 PROTEIN"/>
    <property type="match status" value="1"/>
</dbReference>
<protein>
    <submittedName>
        <fullName evidence="2">Cupin</fullName>
    </submittedName>
</protein>
<sequence length="171" mass="18793">MEHVTIDEVESDPLDEKIHTDRRALGEALGADHLAITRYVLEPGDRFSGSIHAHFDQEEVFVVLEGVATFETLPADADETVSPTEVTVHENETIRFAPGEFQSGHNDGDERVVALALGAPRGTEDIRISRISAFGDRDVSCPECETNHMRISRNDSADFECPSCAATLELE</sequence>
<dbReference type="Proteomes" id="UP000185687">
    <property type="component" value="Unassembled WGS sequence"/>
</dbReference>
<evidence type="ECO:0000313" key="2">
    <source>
        <dbReference type="EMBL" id="APX98029.1"/>
    </source>
</evidence>
<reference evidence="3 4" key="2">
    <citation type="submission" date="2017-01" db="EMBL/GenBank/DDBJ databases">
        <authorList>
            <person name="Mah S.A."/>
            <person name="Swanson W.J."/>
            <person name="Moy G.W."/>
            <person name="Vacquier V.D."/>
        </authorList>
    </citation>
    <scope>NUCLEOTIDE SEQUENCE [LARGE SCALE GENOMIC DNA]</scope>
    <source>
        <strain evidence="3 4">CGMCC 1.8909</strain>
    </source>
</reference>
<keyword evidence="4" id="KW-1185">Reference proteome</keyword>
<dbReference type="EMBL" id="FTNP01000001">
    <property type="protein sequence ID" value="SIR36935.1"/>
    <property type="molecule type" value="Genomic_DNA"/>
</dbReference>
<organism evidence="3 4">
    <name type="scientific">Natronorubrum daqingense</name>
    <dbReference type="NCBI Taxonomy" id="588898"/>
    <lineage>
        <taxon>Archaea</taxon>
        <taxon>Methanobacteriati</taxon>
        <taxon>Methanobacteriota</taxon>
        <taxon>Stenosarchaea group</taxon>
        <taxon>Halobacteria</taxon>
        <taxon>Halobacteriales</taxon>
        <taxon>Natrialbaceae</taxon>
        <taxon>Natronorubrum</taxon>
    </lineage>
</organism>
<dbReference type="GO" id="GO:0046872">
    <property type="term" value="F:metal ion binding"/>
    <property type="evidence" value="ECO:0007669"/>
    <property type="project" value="UniProtKB-KW"/>
</dbReference>
<dbReference type="InterPro" id="IPR014710">
    <property type="entry name" value="RmlC-like_jellyroll"/>
</dbReference>
<dbReference type="InterPro" id="IPR011051">
    <property type="entry name" value="RmlC_Cupin_sf"/>
</dbReference>
<dbReference type="RefSeq" id="WP_076579833.1">
    <property type="nucleotide sequence ID" value="NZ_CP019327.1"/>
</dbReference>
<gene>
    <name evidence="2" type="ORF">BB347_16195</name>
    <name evidence="3" type="ORF">SAMN05421809_1120</name>
</gene>
<dbReference type="KEGG" id="hda:BB347_16195"/>
<dbReference type="InterPro" id="IPR051610">
    <property type="entry name" value="GPI/OXD"/>
</dbReference>
<dbReference type="PANTHER" id="PTHR35848">
    <property type="entry name" value="OXALATE-BINDING PROTEIN"/>
    <property type="match status" value="1"/>
</dbReference>
<dbReference type="SUPFAM" id="SSF51182">
    <property type="entry name" value="RmlC-like cupins"/>
    <property type="match status" value="1"/>
</dbReference>
<dbReference type="EMBL" id="CP019327">
    <property type="protein sequence ID" value="APX98029.1"/>
    <property type="molecule type" value="Genomic_DNA"/>
</dbReference>
<keyword evidence="1" id="KW-0479">Metal-binding</keyword>
<evidence type="ECO:0000313" key="3">
    <source>
        <dbReference type="EMBL" id="SIR36935.1"/>
    </source>
</evidence>